<evidence type="ECO:0000259" key="11">
    <source>
        <dbReference type="Pfam" id="PF08407"/>
    </source>
</evidence>
<feature type="transmembrane region" description="Helical" evidence="10">
    <location>
        <begin position="781"/>
        <end position="805"/>
    </location>
</feature>
<feature type="transmembrane region" description="Helical" evidence="10">
    <location>
        <begin position="521"/>
        <end position="540"/>
    </location>
</feature>
<dbReference type="EC" id="2.4.1.16" evidence="2 10"/>
<keyword evidence="8 10" id="KW-0472">Membrane</keyword>
<keyword evidence="4 10" id="KW-0328">Glycosyltransferase</keyword>
<dbReference type="OrthoDB" id="26569at2759"/>
<dbReference type="STRING" id="1182545.A0A072NWT4"/>
<keyword evidence="7 10" id="KW-1133">Transmembrane helix</keyword>
<gene>
    <name evidence="12" type="ORF">A1O9_11702</name>
</gene>
<name>A0A072NWT4_9EURO</name>
<dbReference type="GO" id="GO:0005886">
    <property type="term" value="C:plasma membrane"/>
    <property type="evidence" value="ECO:0007669"/>
    <property type="project" value="UniProtKB-SubCell"/>
</dbReference>
<dbReference type="GO" id="GO:0004100">
    <property type="term" value="F:chitin synthase activity"/>
    <property type="evidence" value="ECO:0007669"/>
    <property type="project" value="UniProtKB-UniRule"/>
</dbReference>
<accession>A0A072NWT4</accession>
<feature type="domain" description="Chitin synthase N-terminal" evidence="11">
    <location>
        <begin position="63"/>
        <end position="129"/>
    </location>
</feature>
<dbReference type="EMBL" id="AMGV01000019">
    <property type="protein sequence ID" value="KEF52076.1"/>
    <property type="molecule type" value="Genomic_DNA"/>
</dbReference>
<comment type="caution">
    <text evidence="12">The sequence shown here is derived from an EMBL/GenBank/DDBJ whole genome shotgun (WGS) entry which is preliminary data.</text>
</comment>
<dbReference type="GO" id="GO:0071555">
    <property type="term" value="P:cell wall organization"/>
    <property type="evidence" value="ECO:0007669"/>
    <property type="project" value="UniProtKB-KW"/>
</dbReference>
<feature type="transmembrane region" description="Helical" evidence="10">
    <location>
        <begin position="490"/>
        <end position="509"/>
    </location>
</feature>
<protein>
    <recommendedName>
        <fullName evidence="2 10">Chitin synthase</fullName>
        <ecNumber evidence="2 10">2.4.1.16</ecNumber>
    </recommendedName>
</protein>
<keyword evidence="5 10" id="KW-0808">Transferase</keyword>
<evidence type="ECO:0000256" key="6">
    <source>
        <dbReference type="ARBA" id="ARBA00022692"/>
    </source>
</evidence>
<dbReference type="InterPro" id="IPR013616">
    <property type="entry name" value="Chitin_synth_N"/>
</dbReference>
<evidence type="ECO:0000256" key="1">
    <source>
        <dbReference type="ARBA" id="ARBA00004651"/>
    </source>
</evidence>
<evidence type="ECO:0000313" key="13">
    <source>
        <dbReference type="Proteomes" id="UP000027920"/>
    </source>
</evidence>
<dbReference type="InterPro" id="IPR004835">
    <property type="entry name" value="Chitin_synth"/>
</dbReference>
<feature type="transmembrane region" description="Helical" evidence="10">
    <location>
        <begin position="552"/>
        <end position="575"/>
    </location>
</feature>
<keyword evidence="13" id="KW-1185">Reference proteome</keyword>
<evidence type="ECO:0000256" key="7">
    <source>
        <dbReference type="ARBA" id="ARBA00022989"/>
    </source>
</evidence>
<dbReference type="Proteomes" id="UP000027920">
    <property type="component" value="Unassembled WGS sequence"/>
</dbReference>
<dbReference type="Pfam" id="PF08407">
    <property type="entry name" value="Chitin_synth_1N"/>
    <property type="match status" value="1"/>
</dbReference>
<dbReference type="AlphaFoldDB" id="A0A072NWT4"/>
<dbReference type="GO" id="GO:0006031">
    <property type="term" value="P:chitin biosynthetic process"/>
    <property type="evidence" value="ECO:0007669"/>
    <property type="project" value="UniProtKB-UniRule"/>
</dbReference>
<dbReference type="GeneID" id="25286599"/>
<comment type="similarity">
    <text evidence="10">Belongs to the chitin synthase family.</text>
</comment>
<proteinExistence type="inferred from homology"/>
<feature type="transmembrane region" description="Helical" evidence="10">
    <location>
        <begin position="741"/>
        <end position="761"/>
    </location>
</feature>
<evidence type="ECO:0000256" key="3">
    <source>
        <dbReference type="ARBA" id="ARBA00022475"/>
    </source>
</evidence>
<dbReference type="PANTHER" id="PTHR22914">
    <property type="entry name" value="CHITIN SYNTHASE"/>
    <property type="match status" value="1"/>
</dbReference>
<evidence type="ECO:0000256" key="8">
    <source>
        <dbReference type="ARBA" id="ARBA00023136"/>
    </source>
</evidence>
<dbReference type="Pfam" id="PF01644">
    <property type="entry name" value="Chitin_synth_1"/>
    <property type="match status" value="1"/>
</dbReference>
<evidence type="ECO:0000256" key="2">
    <source>
        <dbReference type="ARBA" id="ARBA00012543"/>
    </source>
</evidence>
<dbReference type="GO" id="GO:0030428">
    <property type="term" value="C:cell septum"/>
    <property type="evidence" value="ECO:0007669"/>
    <property type="project" value="TreeGrafter"/>
</dbReference>
<evidence type="ECO:0000256" key="5">
    <source>
        <dbReference type="ARBA" id="ARBA00022679"/>
    </source>
</evidence>
<dbReference type="VEuPathDB" id="FungiDB:A1O9_11702"/>
<reference evidence="12 13" key="1">
    <citation type="submission" date="2013-03" db="EMBL/GenBank/DDBJ databases">
        <title>The Genome Sequence of Exophiala aquamarina CBS 119918.</title>
        <authorList>
            <consortium name="The Broad Institute Genomics Platform"/>
            <person name="Cuomo C."/>
            <person name="de Hoog S."/>
            <person name="Gorbushina A."/>
            <person name="Walker B."/>
            <person name="Young S.K."/>
            <person name="Zeng Q."/>
            <person name="Gargeya S."/>
            <person name="Fitzgerald M."/>
            <person name="Haas B."/>
            <person name="Abouelleil A."/>
            <person name="Allen A.W."/>
            <person name="Alvarado L."/>
            <person name="Arachchi H.M."/>
            <person name="Berlin A.M."/>
            <person name="Chapman S.B."/>
            <person name="Gainer-Dewar J."/>
            <person name="Goldberg J."/>
            <person name="Griggs A."/>
            <person name="Gujja S."/>
            <person name="Hansen M."/>
            <person name="Howarth C."/>
            <person name="Imamovic A."/>
            <person name="Ireland A."/>
            <person name="Larimer J."/>
            <person name="McCowan C."/>
            <person name="Murphy C."/>
            <person name="Pearson M."/>
            <person name="Poon T.W."/>
            <person name="Priest M."/>
            <person name="Roberts A."/>
            <person name="Saif S."/>
            <person name="Shea T."/>
            <person name="Sisk P."/>
            <person name="Sykes S."/>
            <person name="Wortman J."/>
            <person name="Nusbaum C."/>
            <person name="Birren B."/>
        </authorList>
    </citation>
    <scope>NUCLEOTIDE SEQUENCE [LARGE SCALE GENOMIC DNA]</scope>
    <source>
        <strain evidence="12 13">CBS 119918</strain>
    </source>
</reference>
<dbReference type="HOGENOM" id="CLU_004760_3_1_1"/>
<comment type="catalytic activity">
    <reaction evidence="10">
        <text>[(1-&gt;4)-N-acetyl-beta-D-glucosaminyl](n) + UDP-N-acetyl-alpha-D-glucosamine = [(1-&gt;4)-N-acetyl-beta-D-glucosaminyl](n+1) + UDP + H(+)</text>
        <dbReference type="Rhea" id="RHEA:16637"/>
        <dbReference type="Rhea" id="RHEA-COMP:9593"/>
        <dbReference type="Rhea" id="RHEA-COMP:9595"/>
        <dbReference type="ChEBI" id="CHEBI:15378"/>
        <dbReference type="ChEBI" id="CHEBI:17029"/>
        <dbReference type="ChEBI" id="CHEBI:57705"/>
        <dbReference type="ChEBI" id="CHEBI:58223"/>
        <dbReference type="EC" id="2.4.1.16"/>
    </reaction>
</comment>
<evidence type="ECO:0000256" key="9">
    <source>
        <dbReference type="ARBA" id="ARBA00023316"/>
    </source>
</evidence>
<sequence>MLDLNNDFLQLHNTSGASYLETVERPHLPVLEQGYQRWGDDDLGQTPRRQYVRYQRFRGMHHILDLPVAPKLYNSVNPVRSGLQQRYQKASRNEFSHVRYTPVTCDPSEFVHEGYTLQQQLFKKPRKTEICIAVTMYNEEEWLLGKTLEALHRNIKNLQGEERAAPWGPSSWQKVVVCIISDGRNKINRKTKALLAALGVYQDVGIMQSVDGRDVTMHLFEYTTHSVIRCDGMQVSLDLDSAGGVPCQTIFCLKEKNQKKINSHRWFVTAICEVLDPAICVFLDAGAIPRDEALYHLWKPLHENPTVAATTGFCTSYANSALAETINPIVAFQKFEYQLTNTLERPVEALFGRRFAINKGGFAAYRWTTASNPDGIFRSYFDAERAYNESPSRANLLLVEDRTISANLLHTNLDVWRTIPVDSATVDVDIPLSFEEFCLQRRRWLNGDFYATLHEVKSTPRYISFGTSTKLIRCLGLLVGAFYQILMTGLQYFAVGNLFIFFFVLTNSMYSNTFWGAGGHWVTLVLTYLYVLGFAVGVLLSIGNRPQSTKLYACLSFLWIMFGGYLFAVLVYFVVQASHEINRLSGFSNSSLLRGQLFLFLVWPLAGIITIWLIAPLTLGQKPHTLASSTWYPLWLVVHVNLVSAYAWCNVHDIIWGVKGNDRPEALPIVKVNNDVVIPDTDVYKEIDPQSGDLILHNFIDHVQILDGLLEANLDECQSRTLPETRTRDISTKQADSYRTFRTLTVFLWITLNSFLVMVVINIPKLSTFRPTASGGEGLLYIGIILWAYAGLTGFQYGCTILYAMRKSWRWVLTKLMTGRLGRMNQSQGEA</sequence>
<evidence type="ECO:0000256" key="10">
    <source>
        <dbReference type="RuleBase" id="RU366040"/>
    </source>
</evidence>
<keyword evidence="9 10" id="KW-0961">Cell wall biogenesis/degradation</keyword>
<comment type="function">
    <text evidence="10">Polymerizes chitin, a structural polymer of the cell wall and septum, by transferring the sugar moiety of UDP-GlcNAc to the non-reducing end of the growing chitin polymer.</text>
</comment>
<dbReference type="RefSeq" id="XP_013254666.1">
    <property type="nucleotide sequence ID" value="XM_013399212.1"/>
</dbReference>
<evidence type="ECO:0000313" key="12">
    <source>
        <dbReference type="EMBL" id="KEF52076.1"/>
    </source>
</evidence>
<evidence type="ECO:0000256" key="4">
    <source>
        <dbReference type="ARBA" id="ARBA00022676"/>
    </source>
</evidence>
<organism evidence="12 13">
    <name type="scientific">Exophiala aquamarina CBS 119918</name>
    <dbReference type="NCBI Taxonomy" id="1182545"/>
    <lineage>
        <taxon>Eukaryota</taxon>
        <taxon>Fungi</taxon>
        <taxon>Dikarya</taxon>
        <taxon>Ascomycota</taxon>
        <taxon>Pezizomycotina</taxon>
        <taxon>Eurotiomycetes</taxon>
        <taxon>Chaetothyriomycetidae</taxon>
        <taxon>Chaetothyriales</taxon>
        <taxon>Herpotrichiellaceae</taxon>
        <taxon>Exophiala</taxon>
    </lineage>
</organism>
<keyword evidence="3 10" id="KW-1003">Cell membrane</keyword>
<feature type="transmembrane region" description="Helical" evidence="10">
    <location>
        <begin position="595"/>
        <end position="615"/>
    </location>
</feature>
<keyword evidence="6 10" id="KW-0812">Transmembrane</keyword>
<dbReference type="PANTHER" id="PTHR22914:SF9">
    <property type="entry name" value="CHITIN SYNTHASE 1"/>
    <property type="match status" value="1"/>
</dbReference>
<comment type="subcellular location">
    <subcellularLocation>
        <location evidence="1 10">Cell membrane</location>
        <topology evidence="1 10">Multi-pass membrane protein</topology>
    </subcellularLocation>
</comment>